<dbReference type="VEuPathDB" id="FungiDB:P174DRAFT_515854"/>
<evidence type="ECO:0000313" key="6">
    <source>
        <dbReference type="Proteomes" id="UP000234474"/>
    </source>
</evidence>
<feature type="signal peptide" evidence="3">
    <location>
        <begin position="1"/>
        <end position="15"/>
    </location>
</feature>
<feature type="domain" description="Alginate lyase" evidence="4">
    <location>
        <begin position="75"/>
        <end position="286"/>
    </location>
</feature>
<name>A0A2I1BWT7_ASPN1</name>
<feature type="chain" id="PRO_5014198926" evidence="3">
    <location>
        <begin position="16"/>
        <end position="377"/>
    </location>
</feature>
<keyword evidence="1 3" id="KW-0732">Signal</keyword>
<evidence type="ECO:0000256" key="3">
    <source>
        <dbReference type="SAM" id="SignalP"/>
    </source>
</evidence>
<comment type="caution">
    <text evidence="5">The sequence shown here is derived from an EMBL/GenBank/DDBJ whole genome shotgun (WGS) entry which is preliminary data.</text>
</comment>
<sequence>MKFTILLSLLPLSNALVLARSVQERSNFAHPGLLHTAADFSRITSKVKSKAEPWLTGWNKLAGSSYRSLSYNPSPQATVYRGSDGTHSENYASLYRDIAAAYVNAIYWKVTGETAYADKAVSILDAWASSLTGISGSSDNGWSAQNVAKFQNMMVKVFYPLNHIFLEGHNGAAIDHYWANWDLCNIASMMSIGVLTDNHTMYDEGVNYFKTGAGNGQIEKMIWKLYQVDGQTLGQGQEAGRDQGHAMLDFALLGAIAQTAYNQGDDLFGYLDNRILAGAEYVAKYNLGNNVPYTTYTNSDVTQTVISDASRGDIRPMWELLYNHYGVLKRLNVKYTKQYRDLVVEDGAGAEGGGGDYGPNSGGYDQLGYGTLMYTCS</sequence>
<evidence type="ECO:0000313" key="5">
    <source>
        <dbReference type="EMBL" id="PKX89852.1"/>
    </source>
</evidence>
<dbReference type="Proteomes" id="UP000234474">
    <property type="component" value="Unassembled WGS sequence"/>
</dbReference>
<dbReference type="AlphaFoldDB" id="A0A2I1BWT7"/>
<dbReference type="InterPro" id="IPR008929">
    <property type="entry name" value="Chondroitin_lyas"/>
</dbReference>
<gene>
    <name evidence="5" type="ORF">P174DRAFT_515854</name>
</gene>
<organism evidence="5 6">
    <name type="scientific">Aspergillus novofumigatus (strain IBT 16806)</name>
    <dbReference type="NCBI Taxonomy" id="1392255"/>
    <lineage>
        <taxon>Eukaryota</taxon>
        <taxon>Fungi</taxon>
        <taxon>Dikarya</taxon>
        <taxon>Ascomycota</taxon>
        <taxon>Pezizomycotina</taxon>
        <taxon>Eurotiomycetes</taxon>
        <taxon>Eurotiomycetidae</taxon>
        <taxon>Eurotiales</taxon>
        <taxon>Aspergillaceae</taxon>
        <taxon>Aspergillus</taxon>
        <taxon>Aspergillus subgen. Fumigati</taxon>
    </lineage>
</organism>
<keyword evidence="6" id="KW-1185">Reference proteome</keyword>
<dbReference type="GeneID" id="36539570"/>
<dbReference type="InterPro" id="IPR008397">
    <property type="entry name" value="Alginate_lyase_dom"/>
</dbReference>
<reference evidence="6" key="1">
    <citation type="journal article" date="2018" name="Proc. Natl. Acad. Sci. U.S.A.">
        <title>Linking secondary metabolites to gene clusters through genome sequencing of six diverse Aspergillus species.</title>
        <authorList>
            <person name="Kaerboelling I."/>
            <person name="Vesth T.C."/>
            <person name="Frisvad J.C."/>
            <person name="Nybo J.L."/>
            <person name="Theobald S."/>
            <person name="Kuo A."/>
            <person name="Bowyer P."/>
            <person name="Matsuda Y."/>
            <person name="Mondo S."/>
            <person name="Lyhne E.K."/>
            <person name="Kogle M.E."/>
            <person name="Clum A."/>
            <person name="Lipzen A."/>
            <person name="Salamov A."/>
            <person name="Ngan C.Y."/>
            <person name="Daum C."/>
            <person name="Chiniquy J."/>
            <person name="Barry K."/>
            <person name="LaButti K."/>
            <person name="Haridas S."/>
            <person name="Simmons B.A."/>
            <person name="Magnuson J.K."/>
            <person name="Mortensen U.H."/>
            <person name="Larsen T.O."/>
            <person name="Grigoriev I.V."/>
            <person name="Baker S.E."/>
            <person name="Andersen M.R."/>
        </authorList>
    </citation>
    <scope>NUCLEOTIDE SEQUENCE [LARGE SCALE GENOMIC DNA]</scope>
    <source>
        <strain evidence="6">IBT 16806</strain>
    </source>
</reference>
<dbReference type="GO" id="GO:0016829">
    <property type="term" value="F:lyase activity"/>
    <property type="evidence" value="ECO:0007669"/>
    <property type="project" value="UniProtKB-KW"/>
</dbReference>
<accession>A0A2I1BWT7</accession>
<protein>
    <submittedName>
        <fullName evidence="5">Chondroitin AC/alginate lyase</fullName>
    </submittedName>
</protein>
<dbReference type="GO" id="GO:0042597">
    <property type="term" value="C:periplasmic space"/>
    <property type="evidence" value="ECO:0007669"/>
    <property type="project" value="InterPro"/>
</dbReference>
<dbReference type="RefSeq" id="XP_024678447.1">
    <property type="nucleotide sequence ID" value="XM_024832234.1"/>
</dbReference>
<dbReference type="SUPFAM" id="SSF48230">
    <property type="entry name" value="Chondroitin AC/alginate lyase"/>
    <property type="match status" value="1"/>
</dbReference>
<dbReference type="OrthoDB" id="5302720at2759"/>
<evidence type="ECO:0000256" key="1">
    <source>
        <dbReference type="ARBA" id="ARBA00022729"/>
    </source>
</evidence>
<proteinExistence type="predicted"/>
<evidence type="ECO:0000256" key="2">
    <source>
        <dbReference type="ARBA" id="ARBA00023239"/>
    </source>
</evidence>
<dbReference type="OMA" id="GHAMLDF"/>
<dbReference type="Gene3D" id="1.50.10.100">
    <property type="entry name" value="Chondroitin AC/alginate lyase"/>
    <property type="match status" value="1"/>
</dbReference>
<dbReference type="Pfam" id="PF05426">
    <property type="entry name" value="Alginate_lyase"/>
    <property type="match status" value="1"/>
</dbReference>
<keyword evidence="2 5" id="KW-0456">Lyase</keyword>
<evidence type="ECO:0000259" key="4">
    <source>
        <dbReference type="Pfam" id="PF05426"/>
    </source>
</evidence>
<dbReference type="EMBL" id="MSZS01000009">
    <property type="protein sequence ID" value="PKX89852.1"/>
    <property type="molecule type" value="Genomic_DNA"/>
</dbReference>
<dbReference type="STRING" id="1392255.A0A2I1BWT7"/>